<organism evidence="3 4">
    <name type="scientific">Saccharibacillus alkalitolerans</name>
    <dbReference type="NCBI Taxonomy" id="2705290"/>
    <lineage>
        <taxon>Bacteria</taxon>
        <taxon>Bacillati</taxon>
        <taxon>Bacillota</taxon>
        <taxon>Bacilli</taxon>
        <taxon>Bacillales</taxon>
        <taxon>Paenibacillaceae</taxon>
        <taxon>Saccharibacillus</taxon>
    </lineage>
</organism>
<evidence type="ECO:0000256" key="1">
    <source>
        <dbReference type="ARBA" id="ARBA00022737"/>
    </source>
</evidence>
<dbReference type="SUPFAM" id="SSF50151">
    <property type="entry name" value="SacY-like RNA-binding domain"/>
    <property type="match status" value="1"/>
</dbReference>
<evidence type="ECO:0000313" key="3">
    <source>
        <dbReference type="EMBL" id="NGZ75680.1"/>
    </source>
</evidence>
<accession>A0ABX0F5D1</accession>
<evidence type="ECO:0000259" key="2">
    <source>
        <dbReference type="PROSITE" id="PS51372"/>
    </source>
</evidence>
<dbReference type="InterPro" id="IPR011608">
    <property type="entry name" value="PRD"/>
</dbReference>
<dbReference type="Gene3D" id="1.10.1790.10">
    <property type="entry name" value="PRD domain"/>
    <property type="match status" value="2"/>
</dbReference>
<name>A0ABX0F5D1_9BACL</name>
<evidence type="ECO:0000313" key="4">
    <source>
        <dbReference type="Proteomes" id="UP000800303"/>
    </source>
</evidence>
<proteinExistence type="predicted"/>
<dbReference type="RefSeq" id="WP_166274099.1">
    <property type="nucleotide sequence ID" value="NZ_JAAFGS010000003.1"/>
</dbReference>
<dbReference type="Gene3D" id="2.30.24.10">
    <property type="entry name" value="CAT RNA-binding domain"/>
    <property type="match status" value="1"/>
</dbReference>
<dbReference type="PROSITE" id="PS51372">
    <property type="entry name" value="PRD_2"/>
    <property type="match status" value="2"/>
</dbReference>
<dbReference type="InterPro" id="IPR036650">
    <property type="entry name" value="CAT_RNA-bd_dom_sf"/>
</dbReference>
<dbReference type="SMART" id="SM01061">
    <property type="entry name" value="CAT_RBD"/>
    <property type="match status" value="1"/>
</dbReference>
<protein>
    <submittedName>
        <fullName evidence="3">PRD domain-containing protein</fullName>
    </submittedName>
</protein>
<dbReference type="PANTHER" id="PTHR30185:SF16">
    <property type="entry name" value="PROTEIN GLCT"/>
    <property type="match status" value="1"/>
</dbReference>
<dbReference type="InterPro" id="IPR036634">
    <property type="entry name" value="PRD_sf"/>
</dbReference>
<gene>
    <name evidence="3" type="ORF">GYN08_10120</name>
</gene>
<keyword evidence="1" id="KW-0677">Repeat</keyword>
<feature type="domain" description="PRD" evidence="2">
    <location>
        <begin position="182"/>
        <end position="285"/>
    </location>
</feature>
<feature type="domain" description="PRD" evidence="2">
    <location>
        <begin position="75"/>
        <end position="180"/>
    </location>
</feature>
<keyword evidence="4" id="KW-1185">Reference proteome</keyword>
<sequence>MTKSTEHFCVQRVIGSNVVMANGERSGEEFVIIGKGIGFTLKAGGILAMDDRRIEKRFRLEDREEWGRYRMLLENIDPRVIEVSNEIVKAIAERTGTEPDGKIYLALPSHIQFTLYRLRNGMDIANPLLEATRLTFPQEFELASRAAERISREFGVDIPEDEIGFLTYHVYSAVSSVPVGRVVQASNLVGELMDMIRRDAKLEFDAGSMEMVRMMIHLRCLVERLLRSSRSSNPLLPWIEQECADAFRFAKKLASIIGDSLDVDVPQPEIGFLAVHLHRLMHASQ</sequence>
<dbReference type="SUPFAM" id="SSF63520">
    <property type="entry name" value="PTS-regulatory domain, PRD"/>
    <property type="match status" value="2"/>
</dbReference>
<dbReference type="Pfam" id="PF00874">
    <property type="entry name" value="PRD"/>
    <property type="match status" value="2"/>
</dbReference>
<dbReference type="Proteomes" id="UP000800303">
    <property type="component" value="Unassembled WGS sequence"/>
</dbReference>
<dbReference type="InterPro" id="IPR004341">
    <property type="entry name" value="CAT_RNA-bd_dom"/>
</dbReference>
<comment type="caution">
    <text evidence="3">The sequence shown here is derived from an EMBL/GenBank/DDBJ whole genome shotgun (WGS) entry which is preliminary data.</text>
</comment>
<dbReference type="InterPro" id="IPR050661">
    <property type="entry name" value="BglG_antiterminators"/>
</dbReference>
<dbReference type="Pfam" id="PF03123">
    <property type="entry name" value="CAT_RBD"/>
    <property type="match status" value="1"/>
</dbReference>
<reference evidence="3 4" key="1">
    <citation type="submission" date="2020-01" db="EMBL/GenBank/DDBJ databases">
        <title>Polyphasic characterisation and genomic insights into a novel alkali tolerant bacterium VR-M41.</title>
        <authorList>
            <person name="Vemuluri V.R."/>
        </authorList>
    </citation>
    <scope>NUCLEOTIDE SEQUENCE [LARGE SCALE GENOMIC DNA]</scope>
    <source>
        <strain evidence="3 4">VR-M41</strain>
    </source>
</reference>
<dbReference type="PANTHER" id="PTHR30185">
    <property type="entry name" value="CRYPTIC BETA-GLUCOSIDE BGL OPERON ANTITERMINATOR"/>
    <property type="match status" value="1"/>
</dbReference>
<dbReference type="EMBL" id="JAAFGS010000003">
    <property type="protein sequence ID" value="NGZ75680.1"/>
    <property type="molecule type" value="Genomic_DNA"/>
</dbReference>